<keyword evidence="2" id="KW-1185">Reference proteome</keyword>
<evidence type="ECO:0000313" key="2">
    <source>
        <dbReference type="Proteomes" id="UP001595752"/>
    </source>
</evidence>
<gene>
    <name evidence="1" type="ORF">ACFOU2_10905</name>
</gene>
<organism evidence="1 2">
    <name type="scientific">Bacillus songklensis</name>
    <dbReference type="NCBI Taxonomy" id="1069116"/>
    <lineage>
        <taxon>Bacteria</taxon>
        <taxon>Bacillati</taxon>
        <taxon>Bacillota</taxon>
        <taxon>Bacilli</taxon>
        <taxon>Bacillales</taxon>
        <taxon>Bacillaceae</taxon>
        <taxon>Bacillus</taxon>
    </lineage>
</organism>
<evidence type="ECO:0000313" key="1">
    <source>
        <dbReference type="EMBL" id="MFC3883968.1"/>
    </source>
</evidence>
<name>A0ABV8B114_9BACI</name>
<accession>A0ABV8B114</accession>
<sequence length="90" mass="11071">MKMTEYCGNFEHSILQFIFHLTNDIREKIQQKKLFYREQIVRYAEKQLDFFFKAYHLKSAILNAYKQEAYNTMMFKLKNILKENNIFQCV</sequence>
<protein>
    <submittedName>
        <fullName evidence="1">Uncharacterized protein</fullName>
    </submittedName>
</protein>
<dbReference type="Proteomes" id="UP001595752">
    <property type="component" value="Unassembled WGS sequence"/>
</dbReference>
<proteinExistence type="predicted"/>
<reference evidence="2" key="1">
    <citation type="journal article" date="2019" name="Int. J. Syst. Evol. Microbiol.">
        <title>The Global Catalogue of Microorganisms (GCM) 10K type strain sequencing project: providing services to taxonomists for standard genome sequencing and annotation.</title>
        <authorList>
            <consortium name="The Broad Institute Genomics Platform"/>
            <consortium name="The Broad Institute Genome Sequencing Center for Infectious Disease"/>
            <person name="Wu L."/>
            <person name="Ma J."/>
        </authorList>
    </citation>
    <scope>NUCLEOTIDE SEQUENCE [LARGE SCALE GENOMIC DNA]</scope>
    <source>
        <strain evidence="2">CCUG 61889</strain>
    </source>
</reference>
<dbReference type="EMBL" id="JBHRZT010000044">
    <property type="protein sequence ID" value="MFC3883968.1"/>
    <property type="molecule type" value="Genomic_DNA"/>
</dbReference>
<comment type="caution">
    <text evidence="1">The sequence shown here is derived from an EMBL/GenBank/DDBJ whole genome shotgun (WGS) entry which is preliminary data.</text>
</comment>
<dbReference type="RefSeq" id="WP_377914970.1">
    <property type="nucleotide sequence ID" value="NZ_JBHRZT010000044.1"/>
</dbReference>